<dbReference type="InterPro" id="IPR052337">
    <property type="entry name" value="SAT4-like"/>
</dbReference>
<evidence type="ECO:0000256" key="3">
    <source>
        <dbReference type="ARBA" id="ARBA00022989"/>
    </source>
</evidence>
<evidence type="ECO:0000256" key="6">
    <source>
        <dbReference type="SAM" id="Phobius"/>
    </source>
</evidence>
<keyword evidence="2 6" id="KW-0812">Transmembrane</keyword>
<dbReference type="PANTHER" id="PTHR33048">
    <property type="entry name" value="PTH11-LIKE INTEGRAL MEMBRANE PROTEIN (AFU_ORTHOLOGUE AFUA_5G11245)"/>
    <property type="match status" value="1"/>
</dbReference>
<evidence type="ECO:0000313" key="8">
    <source>
        <dbReference type="EMBL" id="TEA13675.1"/>
    </source>
</evidence>
<feature type="transmembrane region" description="Helical" evidence="6">
    <location>
        <begin position="108"/>
        <end position="126"/>
    </location>
</feature>
<gene>
    <name evidence="8" type="ORF">C8034_v004686</name>
</gene>
<dbReference type="InterPro" id="IPR011058">
    <property type="entry name" value="Cyanovirin-N"/>
</dbReference>
<dbReference type="AlphaFoldDB" id="A0A4R8T8F6"/>
<evidence type="ECO:0000256" key="4">
    <source>
        <dbReference type="ARBA" id="ARBA00023136"/>
    </source>
</evidence>
<dbReference type="InterPro" id="IPR036673">
    <property type="entry name" value="Cyanovirin-N_sf"/>
</dbReference>
<dbReference type="SMART" id="SM01111">
    <property type="entry name" value="CVNH"/>
    <property type="match status" value="1"/>
</dbReference>
<proteinExistence type="inferred from homology"/>
<sequence length="328" mass="35685">MSFGLPKLAVVALLTRLMNPSRAHKIFLWAMTLFCLMNLVGCVVILFAQCQPSRSQWDFSVIGVCWDKWILVYFAIYSGAVCAFVDIYLAVYPAAVLSKLQMGLRKKVALSVALGIGSISSVVAIYKCTRLPSLASMDFSYDTSDLIIWTIVEGSTMIIAACIPVLQPLGELIFGKCIFSSGGGRYTYEHYGSGPSKRMRSENVELSQSQAANFGKSCKDETIDLTTEVLTASCDTGDGKGTLQTSSISLNDCLAFSNNKIESKKEGHFGDVCNDCFSYRVPDPVYGPFGVTHVWMNCTCNGAPAETSVELDATWITNKFGTLVCARG</sequence>
<feature type="transmembrane region" description="Helical" evidence="6">
    <location>
        <begin position="69"/>
        <end position="96"/>
    </location>
</feature>
<evidence type="ECO:0000256" key="5">
    <source>
        <dbReference type="ARBA" id="ARBA00038359"/>
    </source>
</evidence>
<dbReference type="PANTHER" id="PTHR33048:SF155">
    <property type="entry name" value="INTEGRAL MEMBRANE PROTEIN"/>
    <property type="match status" value="1"/>
</dbReference>
<dbReference type="Pfam" id="PF20684">
    <property type="entry name" value="Fung_rhodopsin"/>
    <property type="match status" value="1"/>
</dbReference>
<keyword evidence="4 6" id="KW-0472">Membrane</keyword>
<feature type="transmembrane region" description="Helical" evidence="6">
    <location>
        <begin position="26"/>
        <end position="49"/>
    </location>
</feature>
<dbReference type="Pfam" id="PF08881">
    <property type="entry name" value="CVNH"/>
    <property type="match status" value="1"/>
</dbReference>
<reference evidence="8 9" key="1">
    <citation type="submission" date="2018-11" db="EMBL/GenBank/DDBJ databases">
        <title>Genome sequence and assembly of Colletotrichum sidae.</title>
        <authorList>
            <person name="Gan P."/>
            <person name="Shirasu K."/>
        </authorList>
    </citation>
    <scope>NUCLEOTIDE SEQUENCE [LARGE SCALE GENOMIC DNA]</scope>
    <source>
        <strain evidence="8 9">CBS 518.97</strain>
    </source>
</reference>
<dbReference type="GO" id="GO:0016020">
    <property type="term" value="C:membrane"/>
    <property type="evidence" value="ECO:0007669"/>
    <property type="project" value="UniProtKB-SubCell"/>
</dbReference>
<evidence type="ECO:0000259" key="7">
    <source>
        <dbReference type="SMART" id="SM01111"/>
    </source>
</evidence>
<name>A0A4R8T8F6_9PEZI</name>
<comment type="subcellular location">
    <subcellularLocation>
        <location evidence="1">Membrane</location>
        <topology evidence="1">Multi-pass membrane protein</topology>
    </subcellularLocation>
</comment>
<feature type="transmembrane region" description="Helical" evidence="6">
    <location>
        <begin position="146"/>
        <end position="166"/>
    </location>
</feature>
<accession>A0A4R8T8F6</accession>
<dbReference type="Proteomes" id="UP000295604">
    <property type="component" value="Unassembled WGS sequence"/>
</dbReference>
<dbReference type="EMBL" id="QAPF01000192">
    <property type="protein sequence ID" value="TEA13675.1"/>
    <property type="molecule type" value="Genomic_DNA"/>
</dbReference>
<dbReference type="Gene3D" id="2.30.60.10">
    <property type="entry name" value="Cyanovirin-N"/>
    <property type="match status" value="1"/>
</dbReference>
<evidence type="ECO:0000256" key="2">
    <source>
        <dbReference type="ARBA" id="ARBA00022692"/>
    </source>
</evidence>
<protein>
    <recommendedName>
        <fullName evidence="7">Cyanovirin-N domain-containing protein</fullName>
    </recommendedName>
</protein>
<evidence type="ECO:0000256" key="1">
    <source>
        <dbReference type="ARBA" id="ARBA00004141"/>
    </source>
</evidence>
<keyword evidence="3 6" id="KW-1133">Transmembrane helix</keyword>
<organism evidence="8 9">
    <name type="scientific">Colletotrichum sidae</name>
    <dbReference type="NCBI Taxonomy" id="1347389"/>
    <lineage>
        <taxon>Eukaryota</taxon>
        <taxon>Fungi</taxon>
        <taxon>Dikarya</taxon>
        <taxon>Ascomycota</taxon>
        <taxon>Pezizomycotina</taxon>
        <taxon>Sordariomycetes</taxon>
        <taxon>Hypocreomycetidae</taxon>
        <taxon>Glomerellales</taxon>
        <taxon>Glomerellaceae</taxon>
        <taxon>Colletotrichum</taxon>
        <taxon>Colletotrichum orbiculare species complex</taxon>
    </lineage>
</organism>
<dbReference type="SUPFAM" id="SSF51322">
    <property type="entry name" value="Cyanovirin-N"/>
    <property type="match status" value="1"/>
</dbReference>
<feature type="domain" description="Cyanovirin-N" evidence="7">
    <location>
        <begin position="213"/>
        <end position="325"/>
    </location>
</feature>
<evidence type="ECO:0000313" key="9">
    <source>
        <dbReference type="Proteomes" id="UP000295604"/>
    </source>
</evidence>
<comment type="caution">
    <text evidence="8">The sequence shown here is derived from an EMBL/GenBank/DDBJ whole genome shotgun (WGS) entry which is preliminary data.</text>
</comment>
<comment type="similarity">
    <text evidence="5">Belongs to the SAT4 family.</text>
</comment>
<dbReference type="InterPro" id="IPR049326">
    <property type="entry name" value="Rhodopsin_dom_fungi"/>
</dbReference>
<keyword evidence="9" id="KW-1185">Reference proteome</keyword>